<dbReference type="AlphaFoldDB" id="A0A5B6X0U4"/>
<gene>
    <name evidence="2" type="ORF">EPI10_031236</name>
</gene>
<keyword evidence="3" id="KW-1185">Reference proteome</keyword>
<sequence length="86" mass="10052">MNANNVFPNKLSGLPPDHKKLLRCPLLHIAYHLKSYKNKKFNFKSFWIMGLLDLVFLVGSFDSICGKERWLSKAVHRLSKDKQTDY</sequence>
<name>A0A5B6X0U4_9ROSI</name>
<accession>A0A5B6X0U4</accession>
<protein>
    <submittedName>
        <fullName evidence="2">Uncharacterized protein</fullName>
    </submittedName>
</protein>
<keyword evidence="1" id="KW-0472">Membrane</keyword>
<keyword evidence="1" id="KW-1133">Transmembrane helix</keyword>
<organism evidence="2 3">
    <name type="scientific">Gossypium australe</name>
    <dbReference type="NCBI Taxonomy" id="47621"/>
    <lineage>
        <taxon>Eukaryota</taxon>
        <taxon>Viridiplantae</taxon>
        <taxon>Streptophyta</taxon>
        <taxon>Embryophyta</taxon>
        <taxon>Tracheophyta</taxon>
        <taxon>Spermatophyta</taxon>
        <taxon>Magnoliopsida</taxon>
        <taxon>eudicotyledons</taxon>
        <taxon>Gunneridae</taxon>
        <taxon>Pentapetalae</taxon>
        <taxon>rosids</taxon>
        <taxon>malvids</taxon>
        <taxon>Malvales</taxon>
        <taxon>Malvaceae</taxon>
        <taxon>Malvoideae</taxon>
        <taxon>Gossypium</taxon>
    </lineage>
</organism>
<feature type="transmembrane region" description="Helical" evidence="1">
    <location>
        <begin position="46"/>
        <end position="65"/>
    </location>
</feature>
<evidence type="ECO:0000313" key="3">
    <source>
        <dbReference type="Proteomes" id="UP000325315"/>
    </source>
</evidence>
<evidence type="ECO:0000313" key="2">
    <source>
        <dbReference type="EMBL" id="KAA3487408.1"/>
    </source>
</evidence>
<proteinExistence type="predicted"/>
<keyword evidence="1" id="KW-0812">Transmembrane</keyword>
<dbReference type="Proteomes" id="UP000325315">
    <property type="component" value="Unassembled WGS sequence"/>
</dbReference>
<reference evidence="3" key="1">
    <citation type="journal article" date="2019" name="Plant Biotechnol. J.">
        <title>Genome sequencing of the Australian wild diploid species Gossypium australe highlights disease resistance and delayed gland morphogenesis.</title>
        <authorList>
            <person name="Cai Y."/>
            <person name="Cai X."/>
            <person name="Wang Q."/>
            <person name="Wang P."/>
            <person name="Zhang Y."/>
            <person name="Cai C."/>
            <person name="Xu Y."/>
            <person name="Wang K."/>
            <person name="Zhou Z."/>
            <person name="Wang C."/>
            <person name="Geng S."/>
            <person name="Li B."/>
            <person name="Dong Q."/>
            <person name="Hou Y."/>
            <person name="Wang H."/>
            <person name="Ai P."/>
            <person name="Liu Z."/>
            <person name="Yi F."/>
            <person name="Sun M."/>
            <person name="An G."/>
            <person name="Cheng J."/>
            <person name="Zhang Y."/>
            <person name="Shi Q."/>
            <person name="Xie Y."/>
            <person name="Shi X."/>
            <person name="Chang Y."/>
            <person name="Huang F."/>
            <person name="Chen Y."/>
            <person name="Hong S."/>
            <person name="Mi L."/>
            <person name="Sun Q."/>
            <person name="Zhang L."/>
            <person name="Zhou B."/>
            <person name="Peng R."/>
            <person name="Zhang X."/>
            <person name="Liu F."/>
        </authorList>
    </citation>
    <scope>NUCLEOTIDE SEQUENCE [LARGE SCALE GENOMIC DNA]</scope>
    <source>
        <strain evidence="3">cv. PA1801</strain>
    </source>
</reference>
<evidence type="ECO:0000256" key="1">
    <source>
        <dbReference type="SAM" id="Phobius"/>
    </source>
</evidence>
<dbReference type="EMBL" id="SMMG02000001">
    <property type="protein sequence ID" value="KAA3487408.1"/>
    <property type="molecule type" value="Genomic_DNA"/>
</dbReference>
<comment type="caution">
    <text evidence="2">The sequence shown here is derived from an EMBL/GenBank/DDBJ whole genome shotgun (WGS) entry which is preliminary data.</text>
</comment>